<feature type="domain" description="DUF6542" evidence="3">
    <location>
        <begin position="7"/>
        <end position="123"/>
    </location>
</feature>
<dbReference type="AlphaFoldDB" id="A0A850PYZ4"/>
<accession>A0A850PYZ4</accession>
<feature type="region of interest" description="Disordered" evidence="1">
    <location>
        <begin position="150"/>
        <end position="383"/>
    </location>
</feature>
<gene>
    <name evidence="4" type="ORF">HLY00_2206</name>
</gene>
<sequence length="383" mass="42897">MHPNIPGVPWWGAVLIAVVASLLGFAFDSGGQELSGLFSAFFVFGCLAAVLAVRRSGVFTAVIQPPLILFVVVPGAYYVMHSAEIQGMKDILINCGYPLIERFPLMFFTSAAVLLIGGARWYFGTSTPQETPAAEATPSAGGRISAKLSAFLGGTPDADPSDRDAQRRHSAERRPTRSSKAAAQRADPAARRARAAKREGSPSRSRHARPPDTEIIEAVEAVDRPRRRRPRPSEPPPADVPRRRPRGSDRDPRAAPPAERRTSKERAERRERDRPDRNRDRDRRDRPESLDRERPQRRRRSGDWSGPEERGGWSGPAERDGWSSPGRDGYEPLEPHRRSAASSHHPVSRVRYRGADESVDGPEYRPRRRPPRDHEPDRWEYDI</sequence>
<dbReference type="InterPro" id="IPR046672">
    <property type="entry name" value="DUF6542"/>
</dbReference>
<feature type="transmembrane region" description="Helical" evidence="2">
    <location>
        <begin position="59"/>
        <end position="79"/>
    </location>
</feature>
<keyword evidence="2" id="KW-1133">Transmembrane helix</keyword>
<evidence type="ECO:0000256" key="2">
    <source>
        <dbReference type="SAM" id="Phobius"/>
    </source>
</evidence>
<evidence type="ECO:0000313" key="5">
    <source>
        <dbReference type="Proteomes" id="UP000570517"/>
    </source>
</evidence>
<keyword evidence="2" id="KW-0472">Membrane</keyword>
<evidence type="ECO:0000256" key="1">
    <source>
        <dbReference type="SAM" id="MobiDB-lite"/>
    </source>
</evidence>
<feature type="compositionally biased region" description="Basic and acidic residues" evidence="1">
    <location>
        <begin position="240"/>
        <end position="294"/>
    </location>
</feature>
<feature type="transmembrane region" description="Helical" evidence="2">
    <location>
        <begin position="34"/>
        <end position="53"/>
    </location>
</feature>
<dbReference type="EMBL" id="JABFYL010000046">
    <property type="protein sequence ID" value="NVN52915.1"/>
    <property type="molecule type" value="Genomic_DNA"/>
</dbReference>
<evidence type="ECO:0000313" key="4">
    <source>
        <dbReference type="EMBL" id="NVN52915.1"/>
    </source>
</evidence>
<evidence type="ECO:0000259" key="3">
    <source>
        <dbReference type="Pfam" id="PF20177"/>
    </source>
</evidence>
<feature type="compositionally biased region" description="Basic and acidic residues" evidence="1">
    <location>
        <begin position="307"/>
        <end position="321"/>
    </location>
</feature>
<feature type="transmembrane region" description="Helical" evidence="2">
    <location>
        <begin position="103"/>
        <end position="123"/>
    </location>
</feature>
<feature type="compositionally biased region" description="Basic and acidic residues" evidence="1">
    <location>
        <begin position="372"/>
        <end position="383"/>
    </location>
</feature>
<organism evidence="4 5">
    <name type="scientific">Mycolicibacterium hippocampi</name>
    <dbReference type="NCBI Taxonomy" id="659824"/>
    <lineage>
        <taxon>Bacteria</taxon>
        <taxon>Bacillati</taxon>
        <taxon>Actinomycetota</taxon>
        <taxon>Actinomycetes</taxon>
        <taxon>Mycobacteriales</taxon>
        <taxon>Mycobacteriaceae</taxon>
        <taxon>Mycolicibacterium</taxon>
    </lineage>
</organism>
<dbReference type="Pfam" id="PF20177">
    <property type="entry name" value="DUF6542"/>
    <property type="match status" value="1"/>
</dbReference>
<dbReference type="Proteomes" id="UP000570517">
    <property type="component" value="Unassembled WGS sequence"/>
</dbReference>
<name>A0A850PYZ4_9MYCO</name>
<feature type="compositionally biased region" description="Basic and acidic residues" evidence="1">
    <location>
        <begin position="160"/>
        <end position="175"/>
    </location>
</feature>
<protein>
    <recommendedName>
        <fullName evidence="3">DUF6542 domain-containing protein</fullName>
    </recommendedName>
</protein>
<keyword evidence="5" id="KW-1185">Reference proteome</keyword>
<comment type="caution">
    <text evidence="4">The sequence shown here is derived from an EMBL/GenBank/DDBJ whole genome shotgun (WGS) entry which is preliminary data.</text>
</comment>
<proteinExistence type="predicted"/>
<feature type="compositionally biased region" description="Basic and acidic residues" evidence="1">
    <location>
        <begin position="328"/>
        <end position="337"/>
    </location>
</feature>
<feature type="transmembrane region" description="Helical" evidence="2">
    <location>
        <begin position="6"/>
        <end position="27"/>
    </location>
</feature>
<keyword evidence="2" id="KW-0812">Transmembrane</keyword>
<reference evidence="4 5" key="1">
    <citation type="submission" date="2020-05" db="EMBL/GenBank/DDBJ databases">
        <title>Draft genome sequence of Mycobacterium hippocampi DL, isolated from European seabass, Dicentrarchus labrax, reared in fish farms.</title>
        <authorList>
            <person name="Stathopoulou P."/>
            <person name="Asimakis E."/>
            <person name="Tzokas K."/>
            <person name="Batargias C."/>
            <person name="Tsiamis G."/>
        </authorList>
    </citation>
    <scope>NUCLEOTIDE SEQUENCE [LARGE SCALE GENOMIC DNA]</scope>
    <source>
        <strain evidence="4 5">DL</strain>
    </source>
</reference>